<proteinExistence type="predicted"/>
<organism evidence="2 3">
    <name type="scientific">Microthlaspi erraticum</name>
    <dbReference type="NCBI Taxonomy" id="1685480"/>
    <lineage>
        <taxon>Eukaryota</taxon>
        <taxon>Viridiplantae</taxon>
        <taxon>Streptophyta</taxon>
        <taxon>Embryophyta</taxon>
        <taxon>Tracheophyta</taxon>
        <taxon>Spermatophyta</taxon>
        <taxon>Magnoliopsida</taxon>
        <taxon>eudicotyledons</taxon>
        <taxon>Gunneridae</taxon>
        <taxon>Pentapetalae</taxon>
        <taxon>rosids</taxon>
        <taxon>malvids</taxon>
        <taxon>Brassicales</taxon>
        <taxon>Brassicaceae</taxon>
        <taxon>Coluteocarpeae</taxon>
        <taxon>Microthlaspi</taxon>
    </lineage>
</organism>
<evidence type="ECO:0000256" key="1">
    <source>
        <dbReference type="SAM" id="MobiDB-lite"/>
    </source>
</evidence>
<accession>A0A6D2HWH1</accession>
<dbReference type="OrthoDB" id="778454at2759"/>
<name>A0A6D2HWH1_9BRAS</name>
<protein>
    <submittedName>
        <fullName evidence="2">Uncharacterized protein</fullName>
    </submittedName>
</protein>
<evidence type="ECO:0000313" key="2">
    <source>
        <dbReference type="EMBL" id="CAA7019755.1"/>
    </source>
</evidence>
<reference evidence="2" key="1">
    <citation type="submission" date="2020-01" db="EMBL/GenBank/DDBJ databases">
        <authorList>
            <person name="Mishra B."/>
        </authorList>
    </citation>
    <scope>NUCLEOTIDE SEQUENCE [LARGE SCALE GENOMIC DNA]</scope>
</reference>
<keyword evidence="3" id="KW-1185">Reference proteome</keyword>
<dbReference type="Proteomes" id="UP000467841">
    <property type="component" value="Unassembled WGS sequence"/>
</dbReference>
<comment type="caution">
    <text evidence="2">The sequence shown here is derived from an EMBL/GenBank/DDBJ whole genome shotgun (WGS) entry which is preliminary data.</text>
</comment>
<sequence>MNKLLKKPMLDGQTYVIEDGSNLVDEVSEKMPLDDPLEVALTKAKGEFDFPNEEADGFGNIMDASSKMERLVAFMSMENEEDSQKPHAAPPRESPVNNPWSESSAPKLELKTLPEGLRSFGAFWSIWDVRSKEGLGAWTQLNWIRKG</sequence>
<evidence type="ECO:0000313" key="3">
    <source>
        <dbReference type="Proteomes" id="UP000467841"/>
    </source>
</evidence>
<dbReference type="AlphaFoldDB" id="A0A6D2HWH1"/>
<feature type="compositionally biased region" description="Polar residues" evidence="1">
    <location>
        <begin position="95"/>
        <end position="104"/>
    </location>
</feature>
<dbReference type="EMBL" id="CACVBM020000485">
    <property type="protein sequence ID" value="CAA7019755.1"/>
    <property type="molecule type" value="Genomic_DNA"/>
</dbReference>
<gene>
    <name evidence="2" type="ORF">MERR_LOCUS6990</name>
</gene>
<feature type="region of interest" description="Disordered" evidence="1">
    <location>
        <begin position="76"/>
        <end position="107"/>
    </location>
</feature>